<evidence type="ECO:0000256" key="6">
    <source>
        <dbReference type="ARBA" id="ARBA00023040"/>
    </source>
</evidence>
<dbReference type="InterPro" id="IPR000276">
    <property type="entry name" value="GPCR_Rhodpsn"/>
</dbReference>
<accession>A0A8J1YBU2</accession>
<organism evidence="12 13">
    <name type="scientific">Owenia fusiformis</name>
    <name type="common">Polychaete worm</name>
    <dbReference type="NCBI Taxonomy" id="6347"/>
    <lineage>
        <taxon>Eukaryota</taxon>
        <taxon>Metazoa</taxon>
        <taxon>Spiralia</taxon>
        <taxon>Lophotrochozoa</taxon>
        <taxon>Annelida</taxon>
        <taxon>Polychaeta</taxon>
        <taxon>Sedentaria</taxon>
        <taxon>Canalipalpata</taxon>
        <taxon>Sabellida</taxon>
        <taxon>Oweniida</taxon>
        <taxon>Oweniidae</taxon>
        <taxon>Owenia</taxon>
    </lineage>
</organism>
<evidence type="ECO:0000256" key="2">
    <source>
        <dbReference type="ARBA" id="ARBA00010663"/>
    </source>
</evidence>
<dbReference type="SUPFAM" id="SSF81321">
    <property type="entry name" value="Family A G protein-coupled receptor-like"/>
    <property type="match status" value="1"/>
</dbReference>
<keyword evidence="10 11" id="KW-0807">Transducer</keyword>
<evidence type="ECO:0000256" key="9">
    <source>
        <dbReference type="ARBA" id="ARBA00023170"/>
    </source>
</evidence>
<dbReference type="Proteomes" id="UP000749559">
    <property type="component" value="Unassembled WGS sequence"/>
</dbReference>
<dbReference type="OrthoDB" id="6286925at2759"/>
<keyword evidence="4 11" id="KW-0812">Transmembrane</keyword>
<keyword evidence="8" id="KW-1015">Disulfide bond</keyword>
<evidence type="ECO:0000313" key="13">
    <source>
        <dbReference type="Proteomes" id="UP000749559"/>
    </source>
</evidence>
<dbReference type="CDD" id="cd00637">
    <property type="entry name" value="7tm_classA_rhodopsin-like"/>
    <property type="match status" value="1"/>
</dbReference>
<reference evidence="12" key="1">
    <citation type="submission" date="2022-03" db="EMBL/GenBank/DDBJ databases">
        <authorList>
            <person name="Martin C."/>
        </authorList>
    </citation>
    <scope>NUCLEOTIDE SEQUENCE</scope>
</reference>
<keyword evidence="9 11" id="KW-0675">Receptor</keyword>
<evidence type="ECO:0000256" key="4">
    <source>
        <dbReference type="ARBA" id="ARBA00022692"/>
    </source>
</evidence>
<keyword evidence="3" id="KW-1003">Cell membrane</keyword>
<dbReference type="EMBL" id="CAIIXF020000012">
    <property type="protein sequence ID" value="CAH1800735.1"/>
    <property type="molecule type" value="Genomic_DNA"/>
</dbReference>
<dbReference type="Gene3D" id="1.20.1070.10">
    <property type="entry name" value="Rhodopsin 7-helix transmembrane proteins"/>
    <property type="match status" value="1"/>
</dbReference>
<gene>
    <name evidence="12" type="ORF">OFUS_LOCUS24584</name>
</gene>
<dbReference type="GO" id="GO:0004983">
    <property type="term" value="F:neuropeptide Y receptor activity"/>
    <property type="evidence" value="ECO:0007669"/>
    <property type="project" value="InterPro"/>
</dbReference>
<sequence>MNTTTMNTTTILMEMNTEWNFTKTTTINVITTQSSTTTTTLTLTQILTGIAQIILGFIIIFGNTLTVAAIRKFRRLKTETGILIASLAIADLFMGFTMWLHACYEFVPQMGWSNFMCSFKYFTFFLSSAASIYNLILIAVDRYIAITQPLRYHQWITYRTVPIMMIITWMWCVMIAMVPFFWYNTRSNPKQLCTFFHHIPKYFLACVLGTQHFICMIAMIVLYGQILIVALKQQRQIQAESITTPANNNPTNASKSKPKISFSKQLKTAKLFAVVIGLFLFCWTPVFVLLFLHASNVYSSRSIAYTIAPLLGVVNSCVNPIIYSWKNKDYKLAFKKLLCLSKETIGLDESLFSEHIKTISS</sequence>
<proteinExistence type="inferred from homology"/>
<dbReference type="InterPro" id="IPR017452">
    <property type="entry name" value="GPCR_Rhodpsn_7TM"/>
</dbReference>
<comment type="similarity">
    <text evidence="2 11">Belongs to the G-protein coupled receptor 1 family.</text>
</comment>
<dbReference type="GO" id="GO:0004993">
    <property type="term" value="F:G protein-coupled serotonin receptor activity"/>
    <property type="evidence" value="ECO:0007669"/>
    <property type="project" value="UniProtKB-ARBA"/>
</dbReference>
<evidence type="ECO:0000256" key="3">
    <source>
        <dbReference type="ARBA" id="ARBA00022475"/>
    </source>
</evidence>
<dbReference type="InterPro" id="IPR000611">
    <property type="entry name" value="NPY_rcpt"/>
</dbReference>
<keyword evidence="5" id="KW-1133">Transmembrane helix</keyword>
<evidence type="ECO:0000256" key="7">
    <source>
        <dbReference type="ARBA" id="ARBA00023136"/>
    </source>
</evidence>
<dbReference type="GO" id="GO:0071880">
    <property type="term" value="P:adenylate cyclase-activating adrenergic receptor signaling pathway"/>
    <property type="evidence" value="ECO:0007669"/>
    <property type="project" value="TreeGrafter"/>
</dbReference>
<evidence type="ECO:0000256" key="1">
    <source>
        <dbReference type="ARBA" id="ARBA00004651"/>
    </source>
</evidence>
<evidence type="ECO:0000256" key="5">
    <source>
        <dbReference type="ARBA" id="ARBA00022989"/>
    </source>
</evidence>
<keyword evidence="7" id="KW-0472">Membrane</keyword>
<dbReference type="GO" id="GO:0043410">
    <property type="term" value="P:positive regulation of MAPK cascade"/>
    <property type="evidence" value="ECO:0007669"/>
    <property type="project" value="TreeGrafter"/>
</dbReference>
<dbReference type="PROSITE" id="PS50262">
    <property type="entry name" value="G_PROTEIN_RECEP_F1_2"/>
    <property type="match status" value="1"/>
</dbReference>
<evidence type="ECO:0000256" key="11">
    <source>
        <dbReference type="RuleBase" id="RU000688"/>
    </source>
</evidence>
<evidence type="ECO:0000256" key="8">
    <source>
        <dbReference type="ARBA" id="ARBA00023157"/>
    </source>
</evidence>
<dbReference type="PROSITE" id="PS00237">
    <property type="entry name" value="G_PROTEIN_RECEP_F1_1"/>
    <property type="match status" value="1"/>
</dbReference>
<dbReference type="PRINTS" id="PR01012">
    <property type="entry name" value="NRPEPTIDEYR"/>
</dbReference>
<keyword evidence="13" id="KW-1185">Reference proteome</keyword>
<keyword evidence="6 11" id="KW-0297">G-protein coupled receptor</keyword>
<dbReference type="AlphaFoldDB" id="A0A8J1YBU2"/>
<comment type="caution">
    <text evidence="12">The sequence shown here is derived from an EMBL/GenBank/DDBJ whole genome shotgun (WGS) entry which is preliminary data.</text>
</comment>
<dbReference type="GO" id="GO:0005886">
    <property type="term" value="C:plasma membrane"/>
    <property type="evidence" value="ECO:0007669"/>
    <property type="project" value="UniProtKB-SubCell"/>
</dbReference>
<dbReference type="PRINTS" id="PR00237">
    <property type="entry name" value="GPCRRHODOPSN"/>
</dbReference>
<protein>
    <submittedName>
        <fullName evidence="12">Uncharacterized protein</fullName>
    </submittedName>
</protein>
<dbReference type="PANTHER" id="PTHR24248">
    <property type="entry name" value="ADRENERGIC RECEPTOR-RELATED G-PROTEIN COUPLED RECEPTOR"/>
    <property type="match status" value="1"/>
</dbReference>
<dbReference type="Pfam" id="PF00001">
    <property type="entry name" value="7tm_1"/>
    <property type="match status" value="1"/>
</dbReference>
<name>A0A8J1YBU2_OWEFU</name>
<dbReference type="PANTHER" id="PTHR24248:SF199">
    <property type="entry name" value="IP13425P-RELATED"/>
    <property type="match status" value="1"/>
</dbReference>
<comment type="subcellular location">
    <subcellularLocation>
        <location evidence="1">Cell membrane</location>
        <topology evidence="1">Multi-pass membrane protein</topology>
    </subcellularLocation>
</comment>
<evidence type="ECO:0000313" key="12">
    <source>
        <dbReference type="EMBL" id="CAH1800735.1"/>
    </source>
</evidence>
<evidence type="ECO:0000256" key="10">
    <source>
        <dbReference type="ARBA" id="ARBA00023224"/>
    </source>
</evidence>
<dbReference type="SMART" id="SM01381">
    <property type="entry name" value="7TM_GPCR_Srsx"/>
    <property type="match status" value="1"/>
</dbReference>